<feature type="region of interest" description="Disordered" evidence="1">
    <location>
        <begin position="233"/>
        <end position="276"/>
    </location>
</feature>
<feature type="compositionally biased region" description="Low complexity" evidence="1">
    <location>
        <begin position="235"/>
        <end position="258"/>
    </location>
</feature>
<reference evidence="2 3" key="1">
    <citation type="journal article" date="2010" name="Science">
        <title>Genomic comparison of the ants Camponotus floridanus and Harpegnathos saltator.</title>
        <authorList>
            <person name="Bonasio R."/>
            <person name="Zhang G."/>
            <person name="Ye C."/>
            <person name="Mutti N.S."/>
            <person name="Fang X."/>
            <person name="Qin N."/>
            <person name="Donahue G."/>
            <person name="Yang P."/>
            <person name="Li Q."/>
            <person name="Li C."/>
            <person name="Zhang P."/>
            <person name="Huang Z."/>
            <person name="Berger S.L."/>
            <person name="Reinberg D."/>
            <person name="Wang J."/>
            <person name="Liebig J."/>
        </authorList>
    </citation>
    <scope>NUCLEOTIDE SEQUENCE [LARGE SCALE GENOMIC DNA]</scope>
    <source>
        <strain evidence="3">C129</strain>
    </source>
</reference>
<dbReference type="Proteomes" id="UP000000311">
    <property type="component" value="Unassembled WGS sequence"/>
</dbReference>
<gene>
    <name evidence="2" type="ORF">EAG_03143</name>
</gene>
<sequence>MYFFVSEVQHSLPFYTSSISSFPNFDFSYPSYSSVPVKTVDRHVHVKVPQPYPVPITKHVTYPVPVPHPVEVPKPYYVRVAQPVPVTVNRPYAVEVPRAVPYPVPHYVRTNVPVVQQQHINVKANNPFEGFIENAQGVVSNLPAFENPFGSFQIPGFQDIQNQFQFPQNFPFALPSFPSFTPSATQSPVPAQVSNVPTANSADSIVIENPTLNAETTNTKTVVAQPAVTHYARHQTTQPTFKPTTTGAGSSVSATHTTAKQEHVKSNGDANGGYSY</sequence>
<evidence type="ECO:0008006" key="4">
    <source>
        <dbReference type="Google" id="ProtNLM"/>
    </source>
</evidence>
<dbReference type="EMBL" id="GL442548">
    <property type="protein sequence ID" value="EFN63297.1"/>
    <property type="molecule type" value="Genomic_DNA"/>
</dbReference>
<dbReference type="OMA" id="HINVKAN"/>
<dbReference type="InParanoid" id="E2ATD0"/>
<evidence type="ECO:0000313" key="2">
    <source>
        <dbReference type="EMBL" id="EFN63297.1"/>
    </source>
</evidence>
<dbReference type="AlphaFoldDB" id="E2ATD0"/>
<protein>
    <recommendedName>
        <fullName evidence="4">Zinc finger protein 512B</fullName>
    </recommendedName>
</protein>
<evidence type="ECO:0000313" key="3">
    <source>
        <dbReference type="Proteomes" id="UP000000311"/>
    </source>
</evidence>
<keyword evidence="3" id="KW-1185">Reference proteome</keyword>
<proteinExistence type="predicted"/>
<accession>E2ATD0</accession>
<dbReference type="PANTHER" id="PTHR47771">
    <property type="entry name" value="LD27203P-RELATED"/>
    <property type="match status" value="1"/>
</dbReference>
<dbReference type="OrthoDB" id="7554863at2759"/>
<dbReference type="PANTHER" id="PTHR47771:SF3">
    <property type="entry name" value="LD27203P"/>
    <property type="match status" value="1"/>
</dbReference>
<organism evidence="3">
    <name type="scientific">Camponotus floridanus</name>
    <name type="common">Florida carpenter ant</name>
    <dbReference type="NCBI Taxonomy" id="104421"/>
    <lineage>
        <taxon>Eukaryota</taxon>
        <taxon>Metazoa</taxon>
        <taxon>Ecdysozoa</taxon>
        <taxon>Arthropoda</taxon>
        <taxon>Hexapoda</taxon>
        <taxon>Insecta</taxon>
        <taxon>Pterygota</taxon>
        <taxon>Neoptera</taxon>
        <taxon>Endopterygota</taxon>
        <taxon>Hymenoptera</taxon>
        <taxon>Apocrita</taxon>
        <taxon>Aculeata</taxon>
        <taxon>Formicoidea</taxon>
        <taxon>Formicidae</taxon>
        <taxon>Formicinae</taxon>
        <taxon>Camponotus</taxon>
    </lineage>
</organism>
<name>E2ATD0_CAMFO</name>
<evidence type="ECO:0000256" key="1">
    <source>
        <dbReference type="SAM" id="MobiDB-lite"/>
    </source>
</evidence>